<evidence type="ECO:0000313" key="3">
    <source>
        <dbReference type="EMBL" id="GAT61791.1"/>
    </source>
</evidence>
<evidence type="ECO:0000259" key="2">
    <source>
        <dbReference type="PROSITE" id="PS51762"/>
    </source>
</evidence>
<keyword evidence="4" id="KW-1185">Reference proteome</keyword>
<gene>
    <name evidence="3" type="ORF">PJIAN_1375</name>
</gene>
<dbReference type="InterPro" id="IPR000757">
    <property type="entry name" value="Beta-glucanase-like"/>
</dbReference>
<dbReference type="Proteomes" id="UP000076586">
    <property type="component" value="Unassembled WGS sequence"/>
</dbReference>
<dbReference type="Gene3D" id="2.60.120.200">
    <property type="match status" value="1"/>
</dbReference>
<comment type="similarity">
    <text evidence="1">Belongs to the glycosyl hydrolase 16 family.</text>
</comment>
<comment type="caution">
    <text evidence="3">The sequence shown here is derived from an EMBL/GenBank/DDBJ whole genome shotgun (WGS) entry which is preliminary data.</text>
</comment>
<proteinExistence type="inferred from homology"/>
<dbReference type="GO" id="GO:0004553">
    <property type="term" value="F:hydrolase activity, hydrolyzing O-glycosyl compounds"/>
    <property type="evidence" value="ECO:0007669"/>
    <property type="project" value="InterPro"/>
</dbReference>
<feature type="domain" description="GH16" evidence="2">
    <location>
        <begin position="197"/>
        <end position="441"/>
    </location>
</feature>
<dbReference type="STRING" id="681398.PJIAN_1375"/>
<dbReference type="InterPro" id="IPR013320">
    <property type="entry name" value="ConA-like_dom_sf"/>
</dbReference>
<dbReference type="PROSITE" id="PS51762">
    <property type="entry name" value="GH16_2"/>
    <property type="match status" value="1"/>
</dbReference>
<name>A0A170YGJ4_9BACT</name>
<dbReference type="EMBL" id="BDCR01000001">
    <property type="protein sequence ID" value="GAT61791.1"/>
    <property type="molecule type" value="Genomic_DNA"/>
</dbReference>
<dbReference type="OrthoDB" id="9809583at2"/>
<dbReference type="SUPFAM" id="SSF49899">
    <property type="entry name" value="Concanavalin A-like lectins/glucanases"/>
    <property type="match status" value="1"/>
</dbReference>
<protein>
    <submittedName>
        <fullName evidence="3">Glycosyl hydrolases family 16</fullName>
    </submittedName>
</protein>
<organism evidence="3 4">
    <name type="scientific">Paludibacter jiangxiensis</name>
    <dbReference type="NCBI Taxonomy" id="681398"/>
    <lineage>
        <taxon>Bacteria</taxon>
        <taxon>Pseudomonadati</taxon>
        <taxon>Bacteroidota</taxon>
        <taxon>Bacteroidia</taxon>
        <taxon>Bacteroidales</taxon>
        <taxon>Paludibacteraceae</taxon>
        <taxon>Paludibacter</taxon>
    </lineage>
</organism>
<sequence>MNLFGKIIFRKLKSTDAFEKEKDELLRAYERYVAIENSELLQEYKALRKEVKSAAFKENKKVLINRKFKDTEEYRNWRKFHKLEKNWKLHHYYTIAASKELAEFLDFKETPQYEFIGNKIELKKSESLREFRAYEKSKDYKIYTRFHDSYVVKEYERLKSVVSSEEFIRFKEFWSDPHRWEKTEAYKQEQKFRQLSQHIDIVFYQQTDPASFAFHYNWKMVFNDEFNGVSLDRKIWDYGYYFSDPALIRDYSLTQHKQANNGGKNVSVANGWMVIETLKEKTRARAWDDQLGFIFRDFEYTSDVINAGESFQFTEGIVEAKLRIRDGDITHVFSLVSENKLPQINIFHFDCKRITVGNAWKDGTQTEIIKGISPSDFYIYRLEWTSEELIWSVNNIEVFRTRKGVPYIPLFPLFASVVDKTQDGTGTLDVDWVRIYQKNKTK</sequence>
<reference evidence="4" key="1">
    <citation type="submission" date="2016-04" db="EMBL/GenBank/DDBJ databases">
        <title>Draft genome sequence of Paludibacter jiangxiensis strain NM7.</title>
        <authorList>
            <person name="Qiu Y."/>
            <person name="Matsuura N."/>
            <person name="Ohashi A."/>
            <person name="Tourlousse M.D."/>
            <person name="Sekiguchi Y."/>
        </authorList>
    </citation>
    <scope>NUCLEOTIDE SEQUENCE [LARGE SCALE GENOMIC DNA]</scope>
    <source>
        <strain evidence="4">NM7</strain>
    </source>
</reference>
<evidence type="ECO:0000313" key="4">
    <source>
        <dbReference type="Proteomes" id="UP000076586"/>
    </source>
</evidence>
<evidence type="ECO:0000256" key="1">
    <source>
        <dbReference type="ARBA" id="ARBA00006865"/>
    </source>
</evidence>
<accession>A0A170YGJ4</accession>
<reference evidence="4" key="2">
    <citation type="journal article" date="2017" name="Genome Announc.">
        <title>Draft genome sequence of Paludibacter jiangxiensis NM7(T), a propionate-producing fermentative bacterium.</title>
        <authorList>
            <person name="Qiu Y.-L."/>
            <person name="Tourlousse D.M."/>
            <person name="Matsuura N."/>
            <person name="Ohashi A."/>
            <person name="Sekiguchi Y."/>
        </authorList>
    </citation>
    <scope>NUCLEOTIDE SEQUENCE [LARGE SCALE GENOMIC DNA]</scope>
    <source>
        <strain evidence="4">NM7</strain>
    </source>
</reference>
<dbReference type="GO" id="GO:0005975">
    <property type="term" value="P:carbohydrate metabolic process"/>
    <property type="evidence" value="ECO:0007669"/>
    <property type="project" value="InterPro"/>
</dbReference>
<dbReference type="RefSeq" id="WP_068701473.1">
    <property type="nucleotide sequence ID" value="NZ_BDCR01000001.1"/>
</dbReference>
<dbReference type="AlphaFoldDB" id="A0A170YGJ4"/>
<keyword evidence="3" id="KW-0378">Hydrolase</keyword>